<proteinExistence type="predicted"/>
<accession>A0A7D6GA14</accession>
<evidence type="ECO:0000259" key="1">
    <source>
        <dbReference type="Pfam" id="PF08242"/>
    </source>
</evidence>
<dbReference type="CDD" id="cd02440">
    <property type="entry name" value="AdoMet_MTases"/>
    <property type="match status" value="1"/>
</dbReference>
<dbReference type="GO" id="GO:0008168">
    <property type="term" value="F:methyltransferase activity"/>
    <property type="evidence" value="ECO:0007669"/>
    <property type="project" value="UniProtKB-KW"/>
</dbReference>
<keyword evidence="2" id="KW-0808">Transferase</keyword>
<keyword evidence="2" id="KW-0489">Methyltransferase</keyword>
<gene>
    <name evidence="2" type="ORF">HZU44_12035</name>
</gene>
<evidence type="ECO:0000313" key="2">
    <source>
        <dbReference type="EMBL" id="QLK00663.1"/>
    </source>
</evidence>
<dbReference type="PANTHER" id="PTHR43712">
    <property type="entry name" value="PUTATIVE (AFU_ORTHOLOGUE AFUA_4G14580)-RELATED"/>
    <property type="match status" value="1"/>
</dbReference>
<dbReference type="GO" id="GO:0032259">
    <property type="term" value="P:methylation"/>
    <property type="evidence" value="ECO:0007669"/>
    <property type="project" value="UniProtKB-KW"/>
</dbReference>
<dbReference type="InterPro" id="IPR013217">
    <property type="entry name" value="Methyltransf_12"/>
</dbReference>
<feature type="domain" description="Methyltransferase type 12" evidence="1">
    <location>
        <begin position="156"/>
        <end position="260"/>
    </location>
</feature>
<dbReference type="Gene3D" id="3.40.50.150">
    <property type="entry name" value="Vaccinia Virus protein VP39"/>
    <property type="match status" value="1"/>
</dbReference>
<dbReference type="Pfam" id="PF08242">
    <property type="entry name" value="Methyltransf_12"/>
    <property type="match status" value="1"/>
</dbReference>
<name>A0A7D6GA14_9ACTN</name>
<sequence length="328" mass="35247">MISSDVSEIAADLAANATLLEIAENLGLSPLLDRGTPFTLAEATTAAGVAEARTLPFLHAMVAAGLLERDAETGPFAPCADLADRRYEAGYLSWSLNANRPYIDHAERFLREPEAAGRQHQRDGRRVAVSSRWIGSHGFYPGVLSEIINRKPRRIVDLGAGAGALLIRLLTELPTSTGVALDLSSGACEEAERAGRRAQVGDRLTVVNRSVETLVDDPGPLDGADIVHAGFVMHDVAQTPEVFAGVLRACREHLADGGCLVITDAVPYVDTPGERAFSALFSYLHESSMGVRLPAENQWCELFRQAGFSDVTSTPLRMPGSRLFVATR</sequence>
<dbReference type="PANTHER" id="PTHR43712:SF2">
    <property type="entry name" value="O-METHYLTRANSFERASE CICE"/>
    <property type="match status" value="1"/>
</dbReference>
<protein>
    <submittedName>
        <fullName evidence="2">Methyltransferase</fullName>
    </submittedName>
</protein>
<dbReference type="EMBL" id="CP058905">
    <property type="protein sequence ID" value="QLK00663.1"/>
    <property type="molecule type" value="Genomic_DNA"/>
</dbReference>
<dbReference type="AlphaFoldDB" id="A0A7D6GA14"/>
<dbReference type="SUPFAM" id="SSF53335">
    <property type="entry name" value="S-adenosyl-L-methionine-dependent methyltransferases"/>
    <property type="match status" value="1"/>
</dbReference>
<organism evidence="2">
    <name type="scientific">Micromonospora carbonacea</name>
    <dbReference type="NCBI Taxonomy" id="47853"/>
    <lineage>
        <taxon>Bacteria</taxon>
        <taxon>Bacillati</taxon>
        <taxon>Actinomycetota</taxon>
        <taxon>Actinomycetes</taxon>
        <taxon>Micromonosporales</taxon>
        <taxon>Micromonosporaceae</taxon>
        <taxon>Micromonospora</taxon>
    </lineage>
</organism>
<reference evidence="2" key="1">
    <citation type="submission" date="2020-08" db="EMBL/GenBank/DDBJ databases">
        <title>A bifunctional nitrone conjugated secondary metabolite targeting the ribosome.</title>
        <authorList>
            <person name="Limbrick E.M."/>
            <person name="Graf M."/>
            <person name="Derewacz D.K."/>
            <person name="Nguyen F."/>
            <person name="Spraggins J.M."/>
            <person name="Wieland M."/>
            <person name="Ynigez-Gutierrez A.E."/>
            <person name="Reisman B.J."/>
            <person name="Zinshteyn B."/>
            <person name="McCulloch K."/>
            <person name="Iverson T.M."/>
            <person name="Green R."/>
            <person name="Wilson D.N."/>
            <person name="Bachmann B.O."/>
        </authorList>
    </citation>
    <scope>NUCLEOTIDE SEQUENCE</scope>
    <source>
        <strain evidence="2">Africana</strain>
    </source>
</reference>
<dbReference type="InterPro" id="IPR029063">
    <property type="entry name" value="SAM-dependent_MTases_sf"/>
</dbReference>